<protein>
    <submittedName>
        <fullName evidence="2">Uncharacterized protein</fullName>
    </submittedName>
</protein>
<reference evidence="2 3" key="1">
    <citation type="submission" date="2020-02" db="EMBL/GenBank/DDBJ databases">
        <authorList>
            <person name="Ferguson B K."/>
        </authorList>
    </citation>
    <scope>NUCLEOTIDE SEQUENCE [LARGE SCALE GENOMIC DNA]</scope>
</reference>
<feature type="region of interest" description="Disordered" evidence="1">
    <location>
        <begin position="77"/>
        <end position="103"/>
    </location>
</feature>
<dbReference type="Proteomes" id="UP000479190">
    <property type="component" value="Unassembled WGS sequence"/>
</dbReference>
<name>A0A6H5IKB9_9HYME</name>
<evidence type="ECO:0000313" key="2">
    <source>
        <dbReference type="EMBL" id="CAB0036199.1"/>
    </source>
</evidence>
<evidence type="ECO:0000256" key="1">
    <source>
        <dbReference type="SAM" id="MobiDB-lite"/>
    </source>
</evidence>
<proteinExistence type="predicted"/>
<evidence type="ECO:0000313" key="3">
    <source>
        <dbReference type="Proteomes" id="UP000479190"/>
    </source>
</evidence>
<dbReference type="EMBL" id="CADCXV010000810">
    <property type="protein sequence ID" value="CAB0036199.1"/>
    <property type="molecule type" value="Genomic_DNA"/>
</dbReference>
<sequence length="113" mass="13098">MYCLNMCAGSSISSSRHISSIRDKTLTHERHPLIRDEYTSYTVQWRELKKYQAKIKTVRVSSLDRGGQSEKWRRLAIRTSATPLTDRERGKEKERGGRSTESRVSAALLEWII</sequence>
<organism evidence="2 3">
    <name type="scientific">Trichogramma brassicae</name>
    <dbReference type="NCBI Taxonomy" id="86971"/>
    <lineage>
        <taxon>Eukaryota</taxon>
        <taxon>Metazoa</taxon>
        <taxon>Ecdysozoa</taxon>
        <taxon>Arthropoda</taxon>
        <taxon>Hexapoda</taxon>
        <taxon>Insecta</taxon>
        <taxon>Pterygota</taxon>
        <taxon>Neoptera</taxon>
        <taxon>Endopterygota</taxon>
        <taxon>Hymenoptera</taxon>
        <taxon>Apocrita</taxon>
        <taxon>Proctotrupomorpha</taxon>
        <taxon>Chalcidoidea</taxon>
        <taxon>Trichogrammatidae</taxon>
        <taxon>Trichogramma</taxon>
    </lineage>
</organism>
<dbReference type="AlphaFoldDB" id="A0A6H5IKB9"/>
<feature type="compositionally biased region" description="Basic and acidic residues" evidence="1">
    <location>
        <begin position="85"/>
        <end position="101"/>
    </location>
</feature>
<gene>
    <name evidence="2" type="ORF">TBRA_LOCUS8077</name>
</gene>
<keyword evidence="3" id="KW-1185">Reference proteome</keyword>
<accession>A0A6H5IKB9</accession>